<comment type="caution">
    <text evidence="1">The sequence shown here is derived from an EMBL/GenBank/DDBJ whole genome shotgun (WGS) entry which is preliminary data.</text>
</comment>
<keyword evidence="2" id="KW-1185">Reference proteome</keyword>
<accession>A0ABV9B1V4</accession>
<sequence length="451" mass="49805">MESETHRWFDARPYRHHERSPADDVVEVLRDELRDCGTWVHTQPVPLEPFAVSKATYDELFSAARGLLGLLRQALLESAPDRPGRLAALGVRPTTHSFPFFIDDDAFELRHCDAMARPDVVIGPDGPRFLEFNVSGAFGGPTEAHGFDRAWTRLFGAPGRPLPFTVDDPFAARTELFEELCDSLGLPRAVALVGNRVDRRGETTRYFDGEAAYLRERGFDAQVLEPGDLPHKVGRPGQLRFPLALRYFAPADWVSRGEPLDPVHAILDAGCVLYPPESSYLVANKKVLAWLSEGRPWMAGNDQRLVTRYVPWTRVAREGKVEWRGDRVDLLRLLTTHRESFVVKPAVGMMGRGVVMGRTCTQPQWEATVTSALDAGDSIVQEYVEPGRYELEMVAGPGSTPYRSSVAPVLSPCLFGGRTGGVYARYYPDGRSGVVGVAQGGAMENVVLAAA</sequence>
<evidence type="ECO:0000313" key="1">
    <source>
        <dbReference type="EMBL" id="MFC4503561.1"/>
    </source>
</evidence>
<reference evidence="2" key="1">
    <citation type="journal article" date="2019" name="Int. J. Syst. Evol. Microbiol.">
        <title>The Global Catalogue of Microorganisms (GCM) 10K type strain sequencing project: providing services to taxonomists for standard genome sequencing and annotation.</title>
        <authorList>
            <consortium name="The Broad Institute Genomics Platform"/>
            <consortium name="The Broad Institute Genome Sequencing Center for Infectious Disease"/>
            <person name="Wu L."/>
            <person name="Ma J."/>
        </authorList>
    </citation>
    <scope>NUCLEOTIDE SEQUENCE [LARGE SCALE GENOMIC DNA]</scope>
    <source>
        <strain evidence="2">CGMCC 4.7177</strain>
    </source>
</reference>
<organism evidence="1 2">
    <name type="scientific">Streptomyces vulcanius</name>
    <dbReference type="NCBI Taxonomy" id="1441876"/>
    <lineage>
        <taxon>Bacteria</taxon>
        <taxon>Bacillati</taxon>
        <taxon>Actinomycetota</taxon>
        <taxon>Actinomycetes</taxon>
        <taxon>Kitasatosporales</taxon>
        <taxon>Streptomycetaceae</taxon>
        <taxon>Streptomyces</taxon>
    </lineage>
</organism>
<evidence type="ECO:0008006" key="3">
    <source>
        <dbReference type="Google" id="ProtNLM"/>
    </source>
</evidence>
<gene>
    <name evidence="1" type="ORF">ACFPIH_29265</name>
</gene>
<dbReference type="RefSeq" id="WP_381178846.1">
    <property type="nucleotide sequence ID" value="NZ_JBHSFK010000021.1"/>
</dbReference>
<dbReference type="EMBL" id="JBHSFK010000021">
    <property type="protein sequence ID" value="MFC4503561.1"/>
    <property type="molecule type" value="Genomic_DNA"/>
</dbReference>
<protein>
    <recommendedName>
        <fullName evidence="3">Circularly permuted type 2 ATP-grasp protein</fullName>
    </recommendedName>
</protein>
<dbReference type="Proteomes" id="UP001595839">
    <property type="component" value="Unassembled WGS sequence"/>
</dbReference>
<name>A0ABV9B1V4_9ACTN</name>
<proteinExistence type="predicted"/>
<evidence type="ECO:0000313" key="2">
    <source>
        <dbReference type="Proteomes" id="UP001595839"/>
    </source>
</evidence>
<dbReference type="SUPFAM" id="SSF56059">
    <property type="entry name" value="Glutathione synthetase ATP-binding domain-like"/>
    <property type="match status" value="1"/>
</dbReference>